<dbReference type="InterPro" id="IPR000172">
    <property type="entry name" value="GMC_OxRdtase_N"/>
</dbReference>
<keyword evidence="7" id="KW-0411">Iron-sulfur</keyword>
<evidence type="ECO:0000256" key="7">
    <source>
        <dbReference type="ARBA" id="ARBA00023014"/>
    </source>
</evidence>
<evidence type="ECO:0000256" key="6">
    <source>
        <dbReference type="ARBA" id="ARBA00023004"/>
    </source>
</evidence>
<dbReference type="Proteomes" id="UP001281130">
    <property type="component" value="Unassembled WGS sequence"/>
</dbReference>
<dbReference type="AlphaFoldDB" id="A0A023X5Y8"/>
<dbReference type="EMBL" id="CP007514">
    <property type="protein sequence ID" value="AHY47892.1"/>
    <property type="molecule type" value="Genomic_DNA"/>
</dbReference>
<dbReference type="GO" id="GO:0046872">
    <property type="term" value="F:metal ion binding"/>
    <property type="evidence" value="ECO:0007669"/>
    <property type="project" value="UniProtKB-KW"/>
</dbReference>
<evidence type="ECO:0000256" key="4">
    <source>
        <dbReference type="ARBA" id="ARBA00022827"/>
    </source>
</evidence>
<dbReference type="eggNOG" id="COG2303">
    <property type="taxonomic scope" value="Bacteria"/>
</dbReference>
<dbReference type="InterPro" id="IPR007867">
    <property type="entry name" value="GMC_OxRtase_C"/>
</dbReference>
<dbReference type="InterPro" id="IPR036188">
    <property type="entry name" value="FAD/NAD-bd_sf"/>
</dbReference>
<dbReference type="PANTHER" id="PTHR46056">
    <property type="entry name" value="LONG-CHAIN-ALCOHOL OXIDASE"/>
    <property type="match status" value="1"/>
</dbReference>
<feature type="domain" description="4Fe-4S ferredoxin-type" evidence="8">
    <location>
        <begin position="192"/>
        <end position="222"/>
    </location>
</feature>
<dbReference type="GO" id="GO:0016614">
    <property type="term" value="F:oxidoreductase activity, acting on CH-OH group of donors"/>
    <property type="evidence" value="ECO:0007669"/>
    <property type="project" value="InterPro"/>
</dbReference>
<organism evidence="9 11">
    <name type="scientific">Rubrobacter radiotolerans</name>
    <name type="common">Arthrobacter radiotolerans</name>
    <dbReference type="NCBI Taxonomy" id="42256"/>
    <lineage>
        <taxon>Bacteria</taxon>
        <taxon>Bacillati</taxon>
        <taxon>Actinomycetota</taxon>
        <taxon>Rubrobacteria</taxon>
        <taxon>Rubrobacterales</taxon>
        <taxon>Rubrobacteraceae</taxon>
        <taxon>Rubrobacter</taxon>
    </lineage>
</organism>
<evidence type="ECO:0000256" key="5">
    <source>
        <dbReference type="ARBA" id="ARBA00023002"/>
    </source>
</evidence>
<dbReference type="Pfam" id="PF00732">
    <property type="entry name" value="GMC_oxred_N"/>
    <property type="match status" value="1"/>
</dbReference>
<protein>
    <submittedName>
        <fullName evidence="10">GMC family oxidoreductase</fullName>
    </submittedName>
    <submittedName>
        <fullName evidence="9">GMC oxidoreductase</fullName>
    </submittedName>
</protein>
<evidence type="ECO:0000313" key="11">
    <source>
        <dbReference type="Proteomes" id="UP000025229"/>
    </source>
</evidence>
<dbReference type="GO" id="GO:0051536">
    <property type="term" value="F:iron-sulfur cluster binding"/>
    <property type="evidence" value="ECO:0007669"/>
    <property type="project" value="UniProtKB-KW"/>
</dbReference>
<dbReference type="Gene3D" id="3.50.50.60">
    <property type="entry name" value="FAD/NAD(P)-binding domain"/>
    <property type="match status" value="2"/>
</dbReference>
<dbReference type="HOGENOM" id="CLU_008878_4_0_11"/>
<keyword evidence="3" id="KW-0479">Metal-binding</keyword>
<evidence type="ECO:0000313" key="10">
    <source>
        <dbReference type="EMBL" id="MDX5892531.1"/>
    </source>
</evidence>
<dbReference type="PROSITE" id="PS51379">
    <property type="entry name" value="4FE4S_FER_2"/>
    <property type="match status" value="1"/>
</dbReference>
<dbReference type="Pfam" id="PF05199">
    <property type="entry name" value="GMC_oxred_C"/>
    <property type="match status" value="1"/>
</dbReference>
<dbReference type="SUPFAM" id="SSF54373">
    <property type="entry name" value="FAD-linked reductases, C-terminal domain"/>
    <property type="match status" value="1"/>
</dbReference>
<dbReference type="PATRIC" id="fig|42256.3.peg.2659"/>
<dbReference type="SUPFAM" id="SSF51905">
    <property type="entry name" value="FAD/NAD(P)-binding domain"/>
    <property type="match status" value="1"/>
</dbReference>
<keyword evidence="2" id="KW-0285">Flavoprotein</keyword>
<evidence type="ECO:0000256" key="3">
    <source>
        <dbReference type="ARBA" id="ARBA00022723"/>
    </source>
</evidence>
<keyword evidence="11" id="KW-1185">Reference proteome</keyword>
<keyword evidence="6" id="KW-0408">Iron</keyword>
<evidence type="ECO:0000256" key="1">
    <source>
        <dbReference type="ARBA" id="ARBA00010790"/>
    </source>
</evidence>
<reference evidence="10" key="2">
    <citation type="submission" date="2023-11" db="EMBL/GenBank/DDBJ databases">
        <title>MicrobeMod: A computational toolkit for identifying prokaryotic methylation and restriction-modification with nanopore sequencing.</title>
        <authorList>
            <person name="Crits-Christoph A."/>
            <person name="Kang S.C."/>
            <person name="Lee H."/>
            <person name="Ostrov N."/>
        </authorList>
    </citation>
    <scope>NUCLEOTIDE SEQUENCE</scope>
    <source>
        <strain evidence="10">ATCC 51242</strain>
    </source>
</reference>
<dbReference type="STRING" id="42256.RradSPS_2609"/>
<name>A0A023X5Y8_RUBRA</name>
<dbReference type="InterPro" id="IPR017900">
    <property type="entry name" value="4Fe4S_Fe_S_CS"/>
</dbReference>
<sequence length="552" mass="60618">MGRRSYDETDVLVIGSGPGGAGVTKKLAAAGMRVMCLEQGPWVKPAQHPHFHNEWEIEKNRGWAYDPNVRQLPEDYPVSGFTTPYMMNNVGGSVLHYAGHWPRYKPADFRKGTEHGLEGTIDWPITYEDLAPFYDENDAEYGISGMTGDPSYPPRNGLQRDPAVHPGKLGLRFARGAKELGWHWWPSDNAIITKGRNGRLPCNACGNCLSGCPRGSLGTPDYTHWPQAIKDGADLRPMARVEQINASNGKVTGATYIDRNTGNRREVRAKIVVLAANGIGSPRLLLMSAQNGHPDGLANSNGLVGKYLMHHIFAFCDSWFEDPIEGFKGAFGAPLYCHEFYHTDTDRGFVNGLGMQVARSFGSAYTSVGTHTGYTVPWGEDHRKFFNEHFAHHLMVFMFGEDLPVETNRVTLDPEVTDSDGLPAAHVNWVPHENDIALSNFGIERIFEATEAVGATETNDTGVLNPPPGWHLMGTCRMGNNPEDSVTNKYNQTWDVPNLFIVDGSSLTTGGAVNPTSTIGALAVRAGEYIKRNFDAIVSQKTTPSNEDAPDM</sequence>
<proteinExistence type="inferred from homology"/>
<dbReference type="InterPro" id="IPR017896">
    <property type="entry name" value="4Fe4S_Fe-S-bd"/>
</dbReference>
<dbReference type="KEGG" id="rrd:RradSPS_2609"/>
<dbReference type="Proteomes" id="UP000025229">
    <property type="component" value="Chromosome"/>
</dbReference>
<dbReference type="GO" id="GO:0050660">
    <property type="term" value="F:flavin adenine dinucleotide binding"/>
    <property type="evidence" value="ECO:0007669"/>
    <property type="project" value="InterPro"/>
</dbReference>
<evidence type="ECO:0000256" key="2">
    <source>
        <dbReference type="ARBA" id="ARBA00022630"/>
    </source>
</evidence>
<dbReference type="PANTHER" id="PTHR46056:SF12">
    <property type="entry name" value="LONG-CHAIN-ALCOHOL OXIDASE"/>
    <property type="match status" value="1"/>
</dbReference>
<evidence type="ECO:0000259" key="8">
    <source>
        <dbReference type="PROSITE" id="PS51379"/>
    </source>
</evidence>
<comment type="similarity">
    <text evidence="1">Belongs to the GMC oxidoreductase family.</text>
</comment>
<dbReference type="RefSeq" id="WP_038683202.1">
    <property type="nucleotide sequence ID" value="NZ_CP007514.1"/>
</dbReference>
<keyword evidence="5" id="KW-0560">Oxidoreductase</keyword>
<keyword evidence="4" id="KW-0274">FAD</keyword>
<accession>A0A023X5Y8</accession>
<reference evidence="9 11" key="1">
    <citation type="submission" date="2014-03" db="EMBL/GenBank/DDBJ databases">
        <title>Complete genome sequence of the Radio-Resistant Rubrobacter radiotolerans RSPS-4.</title>
        <authorList>
            <person name="Egas C.C."/>
            <person name="Barroso C.C."/>
            <person name="Froufe H.J.C."/>
            <person name="Pacheco J.J."/>
            <person name="Albuquerque L.L."/>
            <person name="da Costa M.M.S."/>
        </authorList>
    </citation>
    <scope>NUCLEOTIDE SEQUENCE [LARGE SCALE GENOMIC DNA]</scope>
    <source>
        <strain evidence="9 11">RSPS-4</strain>
    </source>
</reference>
<dbReference type="EMBL" id="JAWXXX010000001">
    <property type="protein sequence ID" value="MDX5892531.1"/>
    <property type="molecule type" value="Genomic_DNA"/>
</dbReference>
<evidence type="ECO:0000313" key="9">
    <source>
        <dbReference type="EMBL" id="AHY47892.1"/>
    </source>
</evidence>
<dbReference type="PROSITE" id="PS00198">
    <property type="entry name" value="4FE4S_FER_1"/>
    <property type="match status" value="1"/>
</dbReference>
<gene>
    <name evidence="9" type="ORF">RradSPS_2609</name>
    <name evidence="10" type="ORF">SIL72_00680</name>
</gene>